<evidence type="ECO:0000313" key="1">
    <source>
        <dbReference type="EMBL" id="ODA33022.1"/>
    </source>
</evidence>
<protein>
    <submittedName>
        <fullName evidence="1">Uncharacterized protein</fullName>
    </submittedName>
</protein>
<evidence type="ECO:0000313" key="2">
    <source>
        <dbReference type="Proteomes" id="UP000094936"/>
    </source>
</evidence>
<dbReference type="EMBL" id="LYBM01000020">
    <property type="protein sequence ID" value="ODA33022.1"/>
    <property type="molecule type" value="Genomic_DNA"/>
</dbReference>
<organism evidence="1 2">
    <name type="scientific">Veronia pacifica</name>
    <dbReference type="NCBI Taxonomy" id="1080227"/>
    <lineage>
        <taxon>Bacteria</taxon>
        <taxon>Pseudomonadati</taxon>
        <taxon>Pseudomonadota</taxon>
        <taxon>Gammaproteobacteria</taxon>
        <taxon>Vibrionales</taxon>
        <taxon>Vibrionaceae</taxon>
        <taxon>Veronia</taxon>
    </lineage>
</organism>
<keyword evidence="2" id="KW-1185">Reference proteome</keyword>
<reference evidence="1 2" key="1">
    <citation type="submission" date="2016-05" db="EMBL/GenBank/DDBJ databases">
        <title>Genomic Taxonomy of the Vibrionaceae.</title>
        <authorList>
            <person name="Gomez-Gil B."/>
            <person name="Enciso-Ibarra J."/>
        </authorList>
    </citation>
    <scope>NUCLEOTIDE SEQUENCE [LARGE SCALE GENOMIC DNA]</scope>
    <source>
        <strain evidence="1 2">CAIM 1920</strain>
    </source>
</reference>
<dbReference type="AlphaFoldDB" id="A0A1C3EIF0"/>
<name>A0A1C3EIF0_9GAMM</name>
<sequence>MGINTDTDEMRRILERLKKKVTSGIDHEVETNININDLSALIAAYTIELNKNKRNDRKNERSLQVNS</sequence>
<dbReference type="RefSeq" id="WP_068902574.1">
    <property type="nucleotide sequence ID" value="NZ_JBHUIF010000015.1"/>
</dbReference>
<comment type="caution">
    <text evidence="1">The sequence shown here is derived from an EMBL/GenBank/DDBJ whole genome shotgun (WGS) entry which is preliminary data.</text>
</comment>
<gene>
    <name evidence="1" type="ORF">A8L45_12080</name>
</gene>
<accession>A0A1C3EIF0</accession>
<dbReference type="OrthoDB" id="5918390at2"/>
<proteinExistence type="predicted"/>
<dbReference type="Proteomes" id="UP000094936">
    <property type="component" value="Unassembled WGS sequence"/>
</dbReference>